<dbReference type="AlphaFoldDB" id="A0A1I0GSU8"/>
<dbReference type="OrthoDB" id="6367356at2"/>
<keyword evidence="1" id="KW-0472">Membrane</keyword>
<reference evidence="3" key="1">
    <citation type="submission" date="2016-10" db="EMBL/GenBank/DDBJ databases">
        <authorList>
            <person name="Varghese N."/>
            <person name="Submissions S."/>
        </authorList>
    </citation>
    <scope>NUCLEOTIDE SEQUENCE [LARGE SCALE GENOMIC DNA]</scope>
    <source>
        <strain evidence="3">CGMCC 1.6489</strain>
    </source>
</reference>
<evidence type="ECO:0000313" key="2">
    <source>
        <dbReference type="EMBL" id="SET74239.1"/>
    </source>
</evidence>
<sequence length="135" mass="15002">MKNLVRQFSLKQIILADVFLSTPLALALIVGSEPIARWAGGPGATFYLVAGIVMLLWCVDMAAMAINERWIEKFLNLTIAVDVTWSLLSLALMVWFAQSLNPLGWVLFALNVLIPLDMAWMKRVAGSIPQEPAFR</sequence>
<evidence type="ECO:0000256" key="1">
    <source>
        <dbReference type="SAM" id="Phobius"/>
    </source>
</evidence>
<accession>A0A1I0GSU8</accession>
<dbReference type="RefSeq" id="WP_091854069.1">
    <property type="nucleotide sequence ID" value="NZ_FOHZ01000020.1"/>
</dbReference>
<protein>
    <submittedName>
        <fullName evidence="2">Uncharacterized protein</fullName>
    </submittedName>
</protein>
<dbReference type="EMBL" id="FOHZ01000020">
    <property type="protein sequence ID" value="SET74239.1"/>
    <property type="molecule type" value="Genomic_DNA"/>
</dbReference>
<feature type="transmembrane region" description="Helical" evidence="1">
    <location>
        <begin position="74"/>
        <end position="97"/>
    </location>
</feature>
<feature type="transmembrane region" description="Helical" evidence="1">
    <location>
        <begin position="44"/>
        <end position="62"/>
    </location>
</feature>
<keyword evidence="1" id="KW-1133">Transmembrane helix</keyword>
<proteinExistence type="predicted"/>
<dbReference type="Proteomes" id="UP000198762">
    <property type="component" value="Unassembled WGS sequence"/>
</dbReference>
<keyword evidence="3" id="KW-1185">Reference proteome</keyword>
<evidence type="ECO:0000313" key="3">
    <source>
        <dbReference type="Proteomes" id="UP000198762"/>
    </source>
</evidence>
<organism evidence="2 3">
    <name type="scientific">Marinobacter segnicrescens</name>
    <dbReference type="NCBI Taxonomy" id="430453"/>
    <lineage>
        <taxon>Bacteria</taxon>
        <taxon>Pseudomonadati</taxon>
        <taxon>Pseudomonadota</taxon>
        <taxon>Gammaproteobacteria</taxon>
        <taxon>Pseudomonadales</taxon>
        <taxon>Marinobacteraceae</taxon>
        <taxon>Marinobacter</taxon>
    </lineage>
</organism>
<keyword evidence="1" id="KW-0812">Transmembrane</keyword>
<name>A0A1I0GSU8_9GAMM</name>
<feature type="transmembrane region" description="Helical" evidence="1">
    <location>
        <begin position="12"/>
        <end position="32"/>
    </location>
</feature>
<gene>
    <name evidence="2" type="ORF">SAMN04487962_12041</name>
</gene>